<keyword evidence="5" id="KW-0808">Transferase</keyword>
<dbReference type="GO" id="GO:0016787">
    <property type="term" value="F:hydrolase activity"/>
    <property type="evidence" value="ECO:0007669"/>
    <property type="project" value="UniProtKB-KW"/>
</dbReference>
<dbReference type="GO" id="GO:0050348">
    <property type="term" value="F:trehalose O-mycolyltransferase activity"/>
    <property type="evidence" value="ECO:0007669"/>
    <property type="project" value="UniProtKB-EC"/>
</dbReference>
<keyword evidence="10" id="KW-0378">Hydrolase</keyword>
<organism evidence="10">
    <name type="scientific">Leifsonia sp. NPDC080035</name>
    <dbReference type="NCBI Taxonomy" id="3143936"/>
    <lineage>
        <taxon>Bacteria</taxon>
        <taxon>Bacillati</taxon>
        <taxon>Actinomycetota</taxon>
        <taxon>Actinomycetes</taxon>
        <taxon>Micrococcales</taxon>
        <taxon>Microbacteriaceae</taxon>
        <taxon>Leifsonia</taxon>
    </lineage>
</organism>
<proteinExistence type="inferred from homology"/>
<comment type="catalytic activity">
    <reaction evidence="1">
        <text>2 alpha,alpha'-trehalose 6-mycolate = alpha,alpha'-trehalose 6,6'-bismycolate + alpha,alpha-trehalose</text>
        <dbReference type="Rhea" id="RHEA:23472"/>
        <dbReference type="ChEBI" id="CHEBI:16551"/>
        <dbReference type="ChEBI" id="CHEBI:18195"/>
        <dbReference type="ChEBI" id="CHEBI:18234"/>
        <dbReference type="EC" id="2.3.1.122"/>
    </reaction>
</comment>
<evidence type="ECO:0000256" key="5">
    <source>
        <dbReference type="ARBA" id="ARBA00022679"/>
    </source>
</evidence>
<comment type="similarity">
    <text evidence="2">Belongs to the mycobacterial A85 antigen family.</text>
</comment>
<protein>
    <recommendedName>
        <fullName evidence="7">Acyl-CoA:diacylglycerol acyltransferase</fullName>
        <ecNumber evidence="3">2.3.1.122</ecNumber>
        <ecNumber evidence="4">2.3.1.20</ecNumber>
    </recommendedName>
</protein>
<dbReference type="GO" id="GO:0004144">
    <property type="term" value="F:diacylglycerol O-acyltransferase activity"/>
    <property type="evidence" value="ECO:0007669"/>
    <property type="project" value="UniProtKB-EC"/>
</dbReference>
<dbReference type="EC" id="2.3.1.20" evidence="4"/>
<dbReference type="AlphaFoldDB" id="A0AAU7GBR6"/>
<dbReference type="InterPro" id="IPR029058">
    <property type="entry name" value="AB_hydrolase_fold"/>
</dbReference>
<evidence type="ECO:0000256" key="7">
    <source>
        <dbReference type="ARBA" id="ARBA00032572"/>
    </source>
</evidence>
<name>A0AAU7GBR6_9MICO</name>
<gene>
    <name evidence="10" type="ORF">AAME72_14870</name>
</gene>
<feature type="transmembrane region" description="Helical" evidence="9">
    <location>
        <begin position="23"/>
        <end position="48"/>
    </location>
</feature>
<evidence type="ECO:0000256" key="6">
    <source>
        <dbReference type="ARBA" id="ARBA00023315"/>
    </source>
</evidence>
<evidence type="ECO:0000256" key="1">
    <source>
        <dbReference type="ARBA" id="ARBA00000697"/>
    </source>
</evidence>
<keyword evidence="9" id="KW-0472">Membrane</keyword>
<accession>A0AAU7GBR6</accession>
<evidence type="ECO:0000256" key="9">
    <source>
        <dbReference type="SAM" id="Phobius"/>
    </source>
</evidence>
<keyword evidence="6" id="KW-0012">Acyltransferase</keyword>
<evidence type="ECO:0000313" key="10">
    <source>
        <dbReference type="EMBL" id="XBM47356.1"/>
    </source>
</evidence>
<evidence type="ECO:0000256" key="2">
    <source>
        <dbReference type="ARBA" id="ARBA00005874"/>
    </source>
</evidence>
<comment type="catalytic activity">
    <reaction evidence="8">
        <text>an acyl-CoA + a 1,2-diacyl-sn-glycerol = a triacyl-sn-glycerol + CoA</text>
        <dbReference type="Rhea" id="RHEA:10868"/>
        <dbReference type="ChEBI" id="CHEBI:17815"/>
        <dbReference type="ChEBI" id="CHEBI:57287"/>
        <dbReference type="ChEBI" id="CHEBI:58342"/>
        <dbReference type="ChEBI" id="CHEBI:64615"/>
        <dbReference type="EC" id="2.3.1.20"/>
    </reaction>
</comment>
<dbReference type="InterPro" id="IPR000801">
    <property type="entry name" value="Esterase-like"/>
</dbReference>
<sequence>MTEPDDGQGEAAPARRRVSRRTLIVSGAAAAVVAVGVGVPAASLAGVLPGRSTLYRLLGLDGPAGTVPHVESGPLVQGRFRSGARLGADCGWTIAYPPGSGPGDRLPVAVVLHGYSNTHSTAFGAHAHGLEAFLAQYVADGGQPYAIASVDGGNTYWHPRHSGEDASAMVVDEFLPLLGRHGLDTERIGLLGWSMGGYGALRLAGVLGPSRVAAVAAASPALWHAFPQTPHGSFDDAADFARNTVFGRQDALEGVAVRVDCGTGDGFCANDEDYVAGFASRPAGGFTAGGHNNAYWLRMNPAHVAFVGRALTP</sequence>
<dbReference type="PROSITE" id="PS51318">
    <property type="entry name" value="TAT"/>
    <property type="match status" value="1"/>
</dbReference>
<dbReference type="EC" id="2.3.1.122" evidence="3"/>
<reference evidence="10" key="1">
    <citation type="submission" date="2024-05" db="EMBL/GenBank/DDBJ databases">
        <title>The Natural Products Discovery Center: Release of the First 8490 Sequenced Strains for Exploring Actinobacteria Biosynthetic Diversity.</title>
        <authorList>
            <person name="Kalkreuter E."/>
            <person name="Kautsar S.A."/>
            <person name="Yang D."/>
            <person name="Bader C.D."/>
            <person name="Teijaro C.N."/>
            <person name="Fluegel L."/>
            <person name="Davis C.M."/>
            <person name="Simpson J.R."/>
            <person name="Lauterbach L."/>
            <person name="Steele A.D."/>
            <person name="Gui C."/>
            <person name="Meng S."/>
            <person name="Li G."/>
            <person name="Viehrig K."/>
            <person name="Ye F."/>
            <person name="Su P."/>
            <person name="Kiefer A.F."/>
            <person name="Nichols A."/>
            <person name="Cepeda A.J."/>
            <person name="Yan W."/>
            <person name="Fan B."/>
            <person name="Jiang Y."/>
            <person name="Adhikari A."/>
            <person name="Zheng C.-J."/>
            <person name="Schuster L."/>
            <person name="Cowan T.M."/>
            <person name="Smanski M.J."/>
            <person name="Chevrette M.G."/>
            <person name="de Carvalho L.P.S."/>
            <person name="Shen B."/>
        </authorList>
    </citation>
    <scope>NUCLEOTIDE SEQUENCE</scope>
    <source>
        <strain evidence="10">NPDC080035</strain>
    </source>
</reference>
<dbReference type="Gene3D" id="3.40.50.1820">
    <property type="entry name" value="alpha/beta hydrolase"/>
    <property type="match status" value="1"/>
</dbReference>
<evidence type="ECO:0000256" key="3">
    <source>
        <dbReference type="ARBA" id="ARBA00012820"/>
    </source>
</evidence>
<dbReference type="InterPro" id="IPR006311">
    <property type="entry name" value="TAT_signal"/>
</dbReference>
<evidence type="ECO:0000256" key="4">
    <source>
        <dbReference type="ARBA" id="ARBA00013244"/>
    </source>
</evidence>
<dbReference type="RefSeq" id="WP_348787329.1">
    <property type="nucleotide sequence ID" value="NZ_CP157390.1"/>
</dbReference>
<evidence type="ECO:0000256" key="8">
    <source>
        <dbReference type="ARBA" id="ARBA00048109"/>
    </source>
</evidence>
<dbReference type="PANTHER" id="PTHR48098:SF1">
    <property type="entry name" value="DIACYLGLYCEROL ACYLTRANSFERASE_MYCOLYLTRANSFERASE AG85A"/>
    <property type="match status" value="1"/>
</dbReference>
<keyword evidence="9" id="KW-0812">Transmembrane</keyword>
<dbReference type="EMBL" id="CP157390">
    <property type="protein sequence ID" value="XBM47356.1"/>
    <property type="molecule type" value="Genomic_DNA"/>
</dbReference>
<dbReference type="PANTHER" id="PTHR48098">
    <property type="entry name" value="ENTEROCHELIN ESTERASE-RELATED"/>
    <property type="match status" value="1"/>
</dbReference>
<dbReference type="InterPro" id="IPR050583">
    <property type="entry name" value="Mycobacterial_A85_antigen"/>
</dbReference>
<dbReference type="Pfam" id="PF00756">
    <property type="entry name" value="Esterase"/>
    <property type="match status" value="1"/>
</dbReference>
<dbReference type="SUPFAM" id="SSF53474">
    <property type="entry name" value="alpha/beta-Hydrolases"/>
    <property type="match status" value="1"/>
</dbReference>
<keyword evidence="9" id="KW-1133">Transmembrane helix</keyword>